<proteinExistence type="predicted"/>
<dbReference type="Pfam" id="PF00293">
    <property type="entry name" value="NUDIX"/>
    <property type="match status" value="1"/>
</dbReference>
<dbReference type="Proteomes" id="UP001058381">
    <property type="component" value="Chromosome"/>
</dbReference>
<dbReference type="CDD" id="cd03674">
    <property type="entry name" value="NUDIX_Hydrolase"/>
    <property type="match status" value="1"/>
</dbReference>
<protein>
    <submittedName>
        <fullName evidence="2">NUDIX hydrolase</fullName>
    </submittedName>
</protein>
<evidence type="ECO:0000259" key="1">
    <source>
        <dbReference type="PROSITE" id="PS51462"/>
    </source>
</evidence>
<dbReference type="AlphaFoldDB" id="A0A9Q9MRR8"/>
<dbReference type="GO" id="GO:0016787">
    <property type="term" value="F:hydrolase activity"/>
    <property type="evidence" value="ECO:0007669"/>
    <property type="project" value="UniProtKB-KW"/>
</dbReference>
<evidence type="ECO:0000313" key="2">
    <source>
        <dbReference type="EMBL" id="UXA67467.1"/>
    </source>
</evidence>
<dbReference type="EMBL" id="CP096142">
    <property type="protein sequence ID" value="UXA67467.1"/>
    <property type="molecule type" value="Genomic_DNA"/>
</dbReference>
<keyword evidence="2" id="KW-0378">Hydrolase</keyword>
<dbReference type="Gene3D" id="3.90.79.10">
    <property type="entry name" value="Nucleoside Triphosphate Pyrophosphohydrolase"/>
    <property type="match status" value="1"/>
</dbReference>
<dbReference type="SUPFAM" id="SSF55811">
    <property type="entry name" value="Nudix"/>
    <property type="match status" value="1"/>
</dbReference>
<gene>
    <name evidence="2" type="ORF">M0D43_01190</name>
</gene>
<dbReference type="InterPro" id="IPR000086">
    <property type="entry name" value="NUDIX_hydrolase_dom"/>
</dbReference>
<name>A0A9Q9MRR8_9XANT</name>
<feature type="domain" description="Nudix hydrolase" evidence="1">
    <location>
        <begin position="44"/>
        <end position="179"/>
    </location>
</feature>
<dbReference type="GeneID" id="75149922"/>
<dbReference type="RefSeq" id="WP_252165166.1">
    <property type="nucleotide sequence ID" value="NZ_CP094827.1"/>
</dbReference>
<evidence type="ECO:0000313" key="3">
    <source>
        <dbReference type="Proteomes" id="UP001058381"/>
    </source>
</evidence>
<organism evidence="2 3">
    <name type="scientific">Xanthomonas prunicola</name>
    <dbReference type="NCBI Taxonomy" id="2053930"/>
    <lineage>
        <taxon>Bacteria</taxon>
        <taxon>Pseudomonadati</taxon>
        <taxon>Pseudomonadota</taxon>
        <taxon>Gammaproteobacteria</taxon>
        <taxon>Lysobacterales</taxon>
        <taxon>Lysobacteraceae</taxon>
        <taxon>Xanthomonas</taxon>
    </lineage>
</organism>
<dbReference type="InterPro" id="IPR015797">
    <property type="entry name" value="NUDIX_hydrolase-like_dom_sf"/>
</dbReference>
<dbReference type="PROSITE" id="PS51462">
    <property type="entry name" value="NUDIX"/>
    <property type="match status" value="1"/>
</dbReference>
<sequence>MVEASLRQHLAAYRARFPDEADVVDQFVQLLDDATDPFVRERVEGHFTGSAWVVSADGSRTLLTHHRKLQRWLQLGGHADGERDLAQVALREAEEESGLAGLWLADAALFDLDRHWIPARGEVAGHWHYDARYVVVAGAGETFKVSEESLALAWRPIAELLAEPELDPSMRRMAEKWLARGV</sequence>
<reference evidence="2" key="1">
    <citation type="submission" date="2022-04" db="EMBL/GenBank/DDBJ databases">
        <title>Xanthomonas prunicola pv. tritici, a pathogen causing a previously unreported foliar disease of wheat.</title>
        <authorList>
            <person name="Clavijo F."/>
            <person name="Curland R.D."/>
            <person name="Dill-Macky R."/>
            <person name="Pereyra S."/>
            <person name="Roman-Reyna V."/>
            <person name="Siri M.I."/>
        </authorList>
    </citation>
    <scope>NUCLEOTIDE SEQUENCE</scope>
    <source>
        <strain evidence="2">CIX249</strain>
    </source>
</reference>
<accession>A0A9Q9MRR8</accession>